<name>A0A095ZE57_9BACT</name>
<proteinExistence type="predicted"/>
<comment type="caution">
    <text evidence="1">The sequence shown here is derived from an EMBL/GenBank/DDBJ whole genome shotgun (WGS) entry which is preliminary data.</text>
</comment>
<dbReference type="Proteomes" id="UP000029556">
    <property type="component" value="Unassembled WGS sequence"/>
</dbReference>
<sequence>MVAFDIIQRASWLIYKISYVMKHQVYFLSFVVVCLLMSCGPIKRSDTEEVTNDTIVCKKKIQDHLVRYCTYEYFIINKGDTSSYSFICRSQSAYPHDCNMEIVNWPRYKQYLIPKDTIISCYEPNYKDFLKEMDLCLNVALNEKDSINLKYIVFRLVNCTDIAIETSNLFYKMRRKDLTHQNILDALQKTSLKEDFNRILKKYNLHIANENCYEEIYLVKKSDFLNISNYSNKKEVPDSILDVNVSLNIAHM</sequence>
<evidence type="ECO:0000313" key="2">
    <source>
        <dbReference type="Proteomes" id="UP000029556"/>
    </source>
</evidence>
<gene>
    <name evidence="1" type="ORF">HMPREF2137_11500</name>
</gene>
<dbReference type="EMBL" id="JRNN01000095">
    <property type="protein sequence ID" value="KGF33045.1"/>
    <property type="molecule type" value="Genomic_DNA"/>
</dbReference>
<reference evidence="1 2" key="1">
    <citation type="submission" date="2014-07" db="EMBL/GenBank/DDBJ databases">
        <authorList>
            <person name="McCorrison J."/>
            <person name="Sanka R."/>
            <person name="Torralba M."/>
            <person name="Gillis M."/>
            <person name="Haft D.H."/>
            <person name="Methe B."/>
            <person name="Sutton G."/>
            <person name="Nelson K.E."/>
        </authorList>
    </citation>
    <scope>NUCLEOTIDE SEQUENCE [LARGE SCALE GENOMIC DNA]</scope>
    <source>
        <strain evidence="1 2">DNF00853</strain>
    </source>
</reference>
<evidence type="ECO:0000313" key="1">
    <source>
        <dbReference type="EMBL" id="KGF33045.1"/>
    </source>
</evidence>
<accession>A0A095ZE57</accession>
<organism evidence="1 2">
    <name type="scientific">Hoylesella buccalis DNF00853</name>
    <dbReference type="NCBI Taxonomy" id="1401074"/>
    <lineage>
        <taxon>Bacteria</taxon>
        <taxon>Pseudomonadati</taxon>
        <taxon>Bacteroidota</taxon>
        <taxon>Bacteroidia</taxon>
        <taxon>Bacteroidales</taxon>
        <taxon>Prevotellaceae</taxon>
        <taxon>Hoylesella</taxon>
    </lineage>
</organism>
<protein>
    <submittedName>
        <fullName evidence="1">Uncharacterized protein</fullName>
    </submittedName>
</protein>
<dbReference type="AlphaFoldDB" id="A0A095ZE57"/>